<dbReference type="AlphaFoldDB" id="A0AAD7EWD5"/>
<feature type="region of interest" description="Disordered" evidence="1">
    <location>
        <begin position="362"/>
        <end position="401"/>
    </location>
</feature>
<dbReference type="Proteomes" id="UP001218218">
    <property type="component" value="Unassembled WGS sequence"/>
</dbReference>
<keyword evidence="3" id="KW-1185">Reference proteome</keyword>
<organism evidence="2 3">
    <name type="scientific">Mycena albidolilacea</name>
    <dbReference type="NCBI Taxonomy" id="1033008"/>
    <lineage>
        <taxon>Eukaryota</taxon>
        <taxon>Fungi</taxon>
        <taxon>Dikarya</taxon>
        <taxon>Basidiomycota</taxon>
        <taxon>Agaricomycotina</taxon>
        <taxon>Agaricomycetes</taxon>
        <taxon>Agaricomycetidae</taxon>
        <taxon>Agaricales</taxon>
        <taxon>Marasmiineae</taxon>
        <taxon>Mycenaceae</taxon>
        <taxon>Mycena</taxon>
    </lineage>
</organism>
<comment type="caution">
    <text evidence="2">The sequence shown here is derived from an EMBL/GenBank/DDBJ whole genome shotgun (WGS) entry which is preliminary data.</text>
</comment>
<accession>A0AAD7EWD5</accession>
<evidence type="ECO:0000313" key="3">
    <source>
        <dbReference type="Proteomes" id="UP001218218"/>
    </source>
</evidence>
<evidence type="ECO:0000256" key="1">
    <source>
        <dbReference type="SAM" id="MobiDB-lite"/>
    </source>
</evidence>
<gene>
    <name evidence="2" type="ORF">DFH08DRAFT_934063</name>
</gene>
<sequence>MRTGRGREFTRGTEGTSRKEDSPNKERMGTVLERANECSTSLASMSPEGRGGKEALALVQQVLRKPVGAAAVPRGRVNLGCELDERWVGVREKAGGEKRIGLLMCSSHLGQPLMLRPMRGEAQLLRHLVSRSTNRRCWSAEHGARRTSGAKDRETRMYNEVSVLKAGDVLEIQKWDRWRRAGSETGSLGESRITLSFTPRPAGVLPPPSRAMAVEMLGHRSLGGGTWDETSSSTSGRHRTDTTDLWTRTGAEVQSGGLDVQPGKRQLERALVGAHRGGTSPNREGGFLMFETSRSEGECDDSGCSQVGYPVAPEVYITAAYRVEGGAATFSTEKEGGSGCPEGRYEGLAVEVQLGGVFRDEERQIAEQDPESEDFGAGLEGGESRRSGAQYSDDSKATKCQ</sequence>
<feature type="region of interest" description="Disordered" evidence="1">
    <location>
        <begin position="222"/>
        <end position="241"/>
    </location>
</feature>
<name>A0AAD7EWD5_9AGAR</name>
<evidence type="ECO:0000313" key="2">
    <source>
        <dbReference type="EMBL" id="KAJ7354629.1"/>
    </source>
</evidence>
<reference evidence="2" key="1">
    <citation type="submission" date="2023-03" db="EMBL/GenBank/DDBJ databases">
        <title>Massive genome expansion in bonnet fungi (Mycena s.s.) driven by repeated elements and novel gene families across ecological guilds.</title>
        <authorList>
            <consortium name="Lawrence Berkeley National Laboratory"/>
            <person name="Harder C.B."/>
            <person name="Miyauchi S."/>
            <person name="Viragh M."/>
            <person name="Kuo A."/>
            <person name="Thoen E."/>
            <person name="Andreopoulos B."/>
            <person name="Lu D."/>
            <person name="Skrede I."/>
            <person name="Drula E."/>
            <person name="Henrissat B."/>
            <person name="Morin E."/>
            <person name="Kohler A."/>
            <person name="Barry K."/>
            <person name="LaButti K."/>
            <person name="Morin E."/>
            <person name="Salamov A."/>
            <person name="Lipzen A."/>
            <person name="Mereny Z."/>
            <person name="Hegedus B."/>
            <person name="Baldrian P."/>
            <person name="Stursova M."/>
            <person name="Weitz H."/>
            <person name="Taylor A."/>
            <person name="Grigoriev I.V."/>
            <person name="Nagy L.G."/>
            <person name="Martin F."/>
            <person name="Kauserud H."/>
        </authorList>
    </citation>
    <scope>NUCLEOTIDE SEQUENCE</scope>
    <source>
        <strain evidence="2">CBHHK002</strain>
    </source>
</reference>
<proteinExistence type="predicted"/>
<dbReference type="EMBL" id="JARIHO010000010">
    <property type="protein sequence ID" value="KAJ7354629.1"/>
    <property type="molecule type" value="Genomic_DNA"/>
</dbReference>
<protein>
    <submittedName>
        <fullName evidence="2">Uncharacterized protein</fullName>
    </submittedName>
</protein>
<feature type="region of interest" description="Disordered" evidence="1">
    <location>
        <begin position="1"/>
        <end position="27"/>
    </location>
</feature>